<reference evidence="2 3" key="1">
    <citation type="submission" date="2023-01" db="EMBL/GenBank/DDBJ databases">
        <title>Analysis of 21 Apiospora genomes using comparative genomics revels a genus with tremendous synthesis potential of carbohydrate active enzymes and secondary metabolites.</title>
        <authorList>
            <person name="Sorensen T."/>
        </authorList>
    </citation>
    <scope>NUCLEOTIDE SEQUENCE [LARGE SCALE GENOMIC DNA]</scope>
    <source>
        <strain evidence="2 3">CBS 117206</strain>
    </source>
</reference>
<dbReference type="Pfam" id="PF11915">
    <property type="entry name" value="DUF3433"/>
    <property type="match status" value="1"/>
</dbReference>
<organism evidence="2 3">
    <name type="scientific">Apiospora kogelbergensis</name>
    <dbReference type="NCBI Taxonomy" id="1337665"/>
    <lineage>
        <taxon>Eukaryota</taxon>
        <taxon>Fungi</taxon>
        <taxon>Dikarya</taxon>
        <taxon>Ascomycota</taxon>
        <taxon>Pezizomycotina</taxon>
        <taxon>Sordariomycetes</taxon>
        <taxon>Xylariomycetidae</taxon>
        <taxon>Amphisphaeriales</taxon>
        <taxon>Apiosporaceae</taxon>
        <taxon>Apiospora</taxon>
    </lineage>
</organism>
<evidence type="ECO:0000256" key="1">
    <source>
        <dbReference type="SAM" id="Phobius"/>
    </source>
</evidence>
<proteinExistence type="predicted"/>
<sequence>MTTLRPDNPRNESNSSQNLLISKRTGANSPGHNGWKPWTLKAPALSCLFVTTLVLVAVIELLFQRSQKQGGGLALSESPGGIPPLVNLAYLYLPTIVAVLYSLAWNWVASDTKRIQPWLEMSKPGGALAEDSLLLDYPSMFFAWVPFRAASKRSVHVINPAPMDDHLTSTDTGRCF</sequence>
<gene>
    <name evidence="2" type="ORF">PG999_010639</name>
</gene>
<evidence type="ECO:0000313" key="3">
    <source>
        <dbReference type="Proteomes" id="UP001392437"/>
    </source>
</evidence>
<dbReference type="InterPro" id="IPR021840">
    <property type="entry name" value="DUF3433"/>
</dbReference>
<evidence type="ECO:0000313" key="2">
    <source>
        <dbReference type="EMBL" id="KAK8100265.1"/>
    </source>
</evidence>
<dbReference type="AlphaFoldDB" id="A0AAW0QCB1"/>
<protein>
    <recommendedName>
        <fullName evidence="4">DUF4328 domain-containing protein</fullName>
    </recommendedName>
</protein>
<accession>A0AAW0QCB1</accession>
<feature type="transmembrane region" description="Helical" evidence="1">
    <location>
        <begin position="84"/>
        <end position="108"/>
    </location>
</feature>
<feature type="transmembrane region" description="Helical" evidence="1">
    <location>
        <begin position="42"/>
        <end position="63"/>
    </location>
</feature>
<dbReference type="Proteomes" id="UP001392437">
    <property type="component" value="Unassembled WGS sequence"/>
</dbReference>
<name>A0AAW0QCB1_9PEZI</name>
<dbReference type="EMBL" id="JAQQWP010000009">
    <property type="protein sequence ID" value="KAK8100265.1"/>
    <property type="molecule type" value="Genomic_DNA"/>
</dbReference>
<comment type="caution">
    <text evidence="2">The sequence shown here is derived from an EMBL/GenBank/DDBJ whole genome shotgun (WGS) entry which is preliminary data.</text>
</comment>
<dbReference type="PANTHER" id="PTHR37544:SF3">
    <property type="entry name" value="SPRAY"/>
    <property type="match status" value="1"/>
</dbReference>
<evidence type="ECO:0008006" key="4">
    <source>
        <dbReference type="Google" id="ProtNLM"/>
    </source>
</evidence>
<keyword evidence="3" id="KW-1185">Reference proteome</keyword>
<keyword evidence="1" id="KW-0472">Membrane</keyword>
<keyword evidence="1" id="KW-0812">Transmembrane</keyword>
<keyword evidence="1" id="KW-1133">Transmembrane helix</keyword>
<dbReference type="PANTHER" id="PTHR37544">
    <property type="entry name" value="SPRAY-RELATED"/>
    <property type="match status" value="1"/>
</dbReference>